<dbReference type="OrthoDB" id="3260379at2759"/>
<dbReference type="Proteomes" id="UP000294933">
    <property type="component" value="Unassembled WGS sequence"/>
</dbReference>
<gene>
    <name evidence="2" type="ORF">BD410DRAFT_437600</name>
</gene>
<name>A0A4Y7PY32_9AGAM</name>
<dbReference type="AlphaFoldDB" id="A0A4Y7PY32"/>
<feature type="compositionally biased region" description="Acidic residues" evidence="1">
    <location>
        <begin position="51"/>
        <end position="62"/>
    </location>
</feature>
<evidence type="ECO:0000256" key="1">
    <source>
        <dbReference type="SAM" id="MobiDB-lite"/>
    </source>
</evidence>
<dbReference type="EMBL" id="ML170196">
    <property type="protein sequence ID" value="TDL19509.1"/>
    <property type="molecule type" value="Genomic_DNA"/>
</dbReference>
<feature type="compositionally biased region" description="Basic residues" evidence="1">
    <location>
        <begin position="270"/>
        <end position="279"/>
    </location>
</feature>
<feature type="compositionally biased region" description="Polar residues" evidence="1">
    <location>
        <begin position="37"/>
        <end position="48"/>
    </location>
</feature>
<dbReference type="VEuPathDB" id="FungiDB:BD410DRAFT_437600"/>
<protein>
    <submittedName>
        <fullName evidence="2">Uncharacterized protein</fullName>
    </submittedName>
</protein>
<keyword evidence="3" id="KW-1185">Reference proteome</keyword>
<reference evidence="2 3" key="1">
    <citation type="submission" date="2018-06" db="EMBL/GenBank/DDBJ databases">
        <title>A transcriptomic atlas of mushroom development highlights an independent origin of complex multicellularity.</title>
        <authorList>
            <consortium name="DOE Joint Genome Institute"/>
            <person name="Krizsan K."/>
            <person name="Almasi E."/>
            <person name="Merenyi Z."/>
            <person name="Sahu N."/>
            <person name="Viragh M."/>
            <person name="Koszo T."/>
            <person name="Mondo S."/>
            <person name="Kiss B."/>
            <person name="Balint B."/>
            <person name="Kues U."/>
            <person name="Barry K."/>
            <person name="Hegedus J.C."/>
            <person name="Henrissat B."/>
            <person name="Johnson J."/>
            <person name="Lipzen A."/>
            <person name="Ohm R."/>
            <person name="Nagy I."/>
            <person name="Pangilinan J."/>
            <person name="Yan J."/>
            <person name="Xiong Y."/>
            <person name="Grigoriev I.V."/>
            <person name="Hibbett D.S."/>
            <person name="Nagy L.G."/>
        </authorList>
    </citation>
    <scope>NUCLEOTIDE SEQUENCE [LARGE SCALE GENOMIC DNA]</scope>
    <source>
        <strain evidence="2 3">SZMC22713</strain>
    </source>
</reference>
<proteinExistence type="predicted"/>
<accession>A0A4Y7PY32</accession>
<dbReference type="STRING" id="50990.A0A4Y7PY32"/>
<feature type="region of interest" description="Disordered" evidence="1">
    <location>
        <begin position="262"/>
        <end position="296"/>
    </location>
</feature>
<sequence>MSGSSTRVPAALHAELSEYSSLLRALRTSKTLDLASHLTQPSVASSSLGEDVYEDDEPEDGESEKPVEESPSRSATPATEGASKRNSTRKLAKKATDTWTRWPLLANDVHVPEFGLDEEIRLIASQTLRMLEDNIEELPDHAEDNLEEDSDAHLPESYVSALSAILASQLSRILATLSLHMPLAEKSLKTRLRPVTWEGVLNAVSATEIVSVETMQRLKQRLEAIYGPSKSQAIHRMEVVRAAKRKLEDAMFIPEHDILTFKGPIPPSRSKGKRRRKAKTNSLEPSTGKPKPTPSS</sequence>
<evidence type="ECO:0000313" key="2">
    <source>
        <dbReference type="EMBL" id="TDL19509.1"/>
    </source>
</evidence>
<organism evidence="2 3">
    <name type="scientific">Rickenella mellea</name>
    <dbReference type="NCBI Taxonomy" id="50990"/>
    <lineage>
        <taxon>Eukaryota</taxon>
        <taxon>Fungi</taxon>
        <taxon>Dikarya</taxon>
        <taxon>Basidiomycota</taxon>
        <taxon>Agaricomycotina</taxon>
        <taxon>Agaricomycetes</taxon>
        <taxon>Hymenochaetales</taxon>
        <taxon>Rickenellaceae</taxon>
        <taxon>Rickenella</taxon>
    </lineage>
</organism>
<feature type="region of interest" description="Disordered" evidence="1">
    <location>
        <begin position="34"/>
        <end position="92"/>
    </location>
</feature>
<evidence type="ECO:0000313" key="3">
    <source>
        <dbReference type="Proteomes" id="UP000294933"/>
    </source>
</evidence>